<feature type="transmembrane region" description="Helical" evidence="1">
    <location>
        <begin position="41"/>
        <end position="60"/>
    </location>
</feature>
<dbReference type="Proteomes" id="UP000677016">
    <property type="component" value="Unassembled WGS sequence"/>
</dbReference>
<dbReference type="EMBL" id="JAGSNF010000004">
    <property type="protein sequence ID" value="MBR7742648.1"/>
    <property type="molecule type" value="Genomic_DNA"/>
</dbReference>
<feature type="transmembrane region" description="Helical" evidence="1">
    <location>
        <begin position="7"/>
        <end position="29"/>
    </location>
</feature>
<evidence type="ECO:0000256" key="1">
    <source>
        <dbReference type="SAM" id="Phobius"/>
    </source>
</evidence>
<feature type="transmembrane region" description="Helical" evidence="1">
    <location>
        <begin position="69"/>
        <end position="86"/>
    </location>
</feature>
<evidence type="ECO:0000313" key="2">
    <source>
        <dbReference type="EMBL" id="MBR7742648.1"/>
    </source>
</evidence>
<keyword evidence="1" id="KW-0472">Membrane</keyword>
<organism evidence="2 3">
    <name type="scientific">Phycicoccus avicenniae</name>
    <dbReference type="NCBI Taxonomy" id="2828860"/>
    <lineage>
        <taxon>Bacteria</taxon>
        <taxon>Bacillati</taxon>
        <taxon>Actinomycetota</taxon>
        <taxon>Actinomycetes</taxon>
        <taxon>Micrococcales</taxon>
        <taxon>Intrasporangiaceae</taxon>
        <taxon>Phycicoccus</taxon>
    </lineage>
</organism>
<name>A0A941D6M1_9MICO</name>
<protein>
    <submittedName>
        <fullName evidence="2">Uncharacterized protein</fullName>
    </submittedName>
</protein>
<keyword evidence="1" id="KW-0812">Transmembrane</keyword>
<evidence type="ECO:0000313" key="3">
    <source>
        <dbReference type="Proteomes" id="UP000677016"/>
    </source>
</evidence>
<proteinExistence type="predicted"/>
<comment type="caution">
    <text evidence="2">The sequence shown here is derived from an EMBL/GenBank/DDBJ whole genome shotgun (WGS) entry which is preliminary data.</text>
</comment>
<feature type="transmembrane region" description="Helical" evidence="1">
    <location>
        <begin position="106"/>
        <end position="128"/>
    </location>
</feature>
<dbReference type="RefSeq" id="WP_211601803.1">
    <property type="nucleotide sequence ID" value="NZ_JAGSNF010000004.1"/>
</dbReference>
<accession>A0A941D6M1</accession>
<sequence length="139" mass="13884">MTTRHVLWAVGGVVAVGVVVGILGTVGVVAGSSALSVGSAVVLRTVLSLLGLGFVVVVLARRGPWDRPLPLVGVAAGGLLLDPLLWSATAEAGGPLFGVALTGSTVAGLLLDVVVWLGLAAGTALVGLRGHDEDPRRLR</sequence>
<keyword evidence="1" id="KW-1133">Transmembrane helix</keyword>
<dbReference type="AlphaFoldDB" id="A0A941D6M1"/>
<gene>
    <name evidence="2" type="ORF">KC207_05020</name>
</gene>
<reference evidence="2" key="1">
    <citation type="submission" date="2021-04" db="EMBL/GenBank/DDBJ databases">
        <title>Phycicoccus avicenniae sp. nov., a novel endophytic actinomycetes isolated from branch of Avicennia mariana.</title>
        <authorList>
            <person name="Tuo L."/>
        </authorList>
    </citation>
    <scope>NUCLEOTIDE SEQUENCE</scope>
    <source>
        <strain evidence="2">BSK3Z-2</strain>
    </source>
</reference>
<keyword evidence="3" id="KW-1185">Reference proteome</keyword>